<dbReference type="AlphaFoldDB" id="A0A9P2ACV9"/>
<comment type="caution">
    <text evidence="1">The sequence shown here is derived from an EMBL/GenBank/DDBJ whole genome shotgun (WGS) entry which is preliminary data.</text>
</comment>
<evidence type="ECO:0000313" key="1">
    <source>
        <dbReference type="EMBL" id="EAH3128858.1"/>
    </source>
</evidence>
<dbReference type="EMBL" id="AABGFX010000054">
    <property type="protein sequence ID" value="EAH3128858.1"/>
    <property type="molecule type" value="Genomic_DNA"/>
</dbReference>
<protein>
    <submittedName>
        <fullName evidence="1">DUF262 domain-containing protein</fullName>
    </submittedName>
</protein>
<reference evidence="1 2" key="1">
    <citation type="submission" date="2019-04" db="EMBL/GenBank/DDBJ databases">
        <authorList>
            <person name="Ashton P.M."/>
            <person name="Dallman T."/>
            <person name="Nair S."/>
            <person name="De Pinna E."/>
            <person name="Peters T."/>
            <person name="Grant K."/>
        </authorList>
    </citation>
    <scope>NUCLEOTIDE SEQUENCE [LARGE SCALE GENOMIC DNA]</scope>
    <source>
        <strain evidence="1 2">562428</strain>
    </source>
</reference>
<name>A0A9P2ACV9_LISMN</name>
<dbReference type="Proteomes" id="UP000529135">
    <property type="component" value="Unassembled WGS sequence"/>
</dbReference>
<gene>
    <name evidence="1" type="ORF">D5M70_16335</name>
</gene>
<sequence length="174" mass="20722">GTTAKLQQMKTNINEFNYEITMEMLDQMNELRVTDGKIEDILNEEKGSRVAGEVLYYLGLDWTNKHFKYELDHLHPFARFDTNKPPQVTIEKWKLWRGMRNRLPNLHLLEGRSNASKSDMRLIDYYNDMNEVQKQAFMEQATIPKDVSLDFEDFDVFYEKRKEVLSNHIRALLQ</sequence>
<evidence type="ECO:0000313" key="2">
    <source>
        <dbReference type="Proteomes" id="UP000529135"/>
    </source>
</evidence>
<feature type="non-terminal residue" evidence="1">
    <location>
        <position position="1"/>
    </location>
</feature>
<accession>A0A9P2ACV9</accession>
<organism evidence="1 2">
    <name type="scientific">Listeria monocytogenes</name>
    <dbReference type="NCBI Taxonomy" id="1639"/>
    <lineage>
        <taxon>Bacteria</taxon>
        <taxon>Bacillati</taxon>
        <taxon>Bacillota</taxon>
        <taxon>Bacilli</taxon>
        <taxon>Bacillales</taxon>
        <taxon>Listeriaceae</taxon>
        <taxon>Listeria</taxon>
    </lineage>
</organism>
<proteinExistence type="predicted"/>